<dbReference type="Gene3D" id="1.20.5.170">
    <property type="match status" value="1"/>
</dbReference>
<dbReference type="GO" id="GO:0005634">
    <property type="term" value="C:nucleus"/>
    <property type="evidence" value="ECO:0007669"/>
    <property type="project" value="UniProtKB-SubCell"/>
</dbReference>
<proteinExistence type="inferred from homology"/>
<dbReference type="EMBL" id="AGVY01000356">
    <property type="protein sequence ID" value="EHN00304.1"/>
    <property type="molecule type" value="Genomic_DNA"/>
</dbReference>
<accession>H0H0V4</accession>
<evidence type="ECO:0000256" key="5">
    <source>
        <dbReference type="ARBA" id="ARBA00022454"/>
    </source>
</evidence>
<dbReference type="FunFam" id="3.40.50.300:FF:001301">
    <property type="entry name" value="Structural maintenance of chromosomes 5"/>
    <property type="match status" value="1"/>
</dbReference>
<dbReference type="GO" id="GO:0003697">
    <property type="term" value="F:single-stranded DNA binding"/>
    <property type="evidence" value="ECO:0007669"/>
    <property type="project" value="TreeGrafter"/>
</dbReference>
<comment type="caution">
    <text evidence="12">The sequence shown here is derived from an EMBL/GenBank/DDBJ whole genome shotgun (WGS) entry which is preliminary data.</text>
</comment>
<keyword evidence="8 10" id="KW-0175">Coiled coil</keyword>
<dbReference type="InterPro" id="IPR003395">
    <property type="entry name" value="RecF/RecN/SMC_N"/>
</dbReference>
<dbReference type="Gene3D" id="3.40.50.300">
    <property type="entry name" value="P-loop containing nucleotide triphosphate hydrolases"/>
    <property type="match status" value="2"/>
</dbReference>
<dbReference type="GO" id="GO:0005524">
    <property type="term" value="F:ATP binding"/>
    <property type="evidence" value="ECO:0007669"/>
    <property type="project" value="UniProtKB-KW"/>
</dbReference>
<dbReference type="InterPro" id="IPR027417">
    <property type="entry name" value="P-loop_NTPase"/>
</dbReference>
<protein>
    <recommendedName>
        <fullName evidence="4">Structural maintenance of chromosomes protein 5</fullName>
    </recommendedName>
</protein>
<dbReference type="OrthoDB" id="10254973at2759"/>
<keyword evidence="9" id="KW-0539">Nucleus</keyword>
<evidence type="ECO:0000256" key="8">
    <source>
        <dbReference type="ARBA" id="ARBA00023054"/>
    </source>
</evidence>
<dbReference type="Proteomes" id="UP000009009">
    <property type="component" value="Unassembled WGS sequence"/>
</dbReference>
<dbReference type="GO" id="GO:0000724">
    <property type="term" value="P:double-strand break repair via homologous recombination"/>
    <property type="evidence" value="ECO:0007669"/>
    <property type="project" value="TreeGrafter"/>
</dbReference>
<dbReference type="GO" id="GO:0007059">
    <property type="term" value="P:chromosome segregation"/>
    <property type="evidence" value="ECO:0007669"/>
    <property type="project" value="UniProtKB-ARBA"/>
</dbReference>
<reference evidence="12 13" key="1">
    <citation type="journal article" date="2012" name="FEMS Yeast Res.">
        <title>The genome sequence of the wine yeast VIN7 reveals an allotriploid hybrid genome with Saccharomyces cerevisiae and Saccharomyces kudriavzevii origins.</title>
        <authorList>
            <person name="Borneman A.R."/>
            <person name="Desany B.A."/>
            <person name="Riches D."/>
            <person name="Affourtit J.P."/>
            <person name="Forgan A.H."/>
            <person name="Pretorius I.S."/>
            <person name="Egholm M."/>
            <person name="Chambers P.J."/>
        </authorList>
    </citation>
    <scope>NUCLEOTIDE SEQUENCE [LARGE SCALE GENOMIC DNA]</scope>
    <source>
        <strain evidence="12 13">VIN7</strain>
    </source>
</reference>
<dbReference type="GO" id="GO:0030915">
    <property type="term" value="C:Smc5-Smc6 complex"/>
    <property type="evidence" value="ECO:0007669"/>
    <property type="project" value="UniProtKB-ARBA"/>
</dbReference>
<dbReference type="SUPFAM" id="SSF52540">
    <property type="entry name" value="P-loop containing nucleoside triphosphate hydrolases"/>
    <property type="match status" value="2"/>
</dbReference>
<feature type="coiled-coil region" evidence="10">
    <location>
        <begin position="275"/>
        <end position="351"/>
    </location>
</feature>
<dbReference type="AlphaFoldDB" id="H0H0V4"/>
<dbReference type="PhylomeDB" id="H0H0V4"/>
<evidence type="ECO:0000313" key="13">
    <source>
        <dbReference type="Proteomes" id="UP000009009"/>
    </source>
</evidence>
<feature type="coiled-coil region" evidence="10">
    <location>
        <begin position="650"/>
        <end position="758"/>
    </location>
</feature>
<dbReference type="HOGENOM" id="CLU_004969_2_0_1"/>
<evidence type="ECO:0000256" key="2">
    <source>
        <dbReference type="ARBA" id="ARBA00004286"/>
    </source>
</evidence>
<organism evidence="12 13">
    <name type="scientific">Saccharomyces cerevisiae x Saccharomyces kudriavzevii (strain VIN7)</name>
    <name type="common">Yeast</name>
    <dbReference type="NCBI Taxonomy" id="1095631"/>
    <lineage>
        <taxon>Eukaryota</taxon>
        <taxon>Fungi</taxon>
        <taxon>Dikarya</taxon>
        <taxon>Ascomycota</taxon>
        <taxon>Saccharomycotina</taxon>
        <taxon>Saccharomycetes</taxon>
        <taxon>Saccharomycetales</taxon>
        <taxon>Saccharomycetaceae</taxon>
        <taxon>Saccharomyces</taxon>
    </lineage>
</organism>
<keyword evidence="5" id="KW-0158">Chromosome</keyword>
<dbReference type="Gene3D" id="1.20.5.110">
    <property type="match status" value="1"/>
</dbReference>
<sequence>MTSLIDLGRYVESSRFGEDRGPRSKRVKIAGADLSSFQPGCITKIRLQDFVTYTLTEFNLSPSLNMIIGPNGSGKSTFVCAVCLGLAGKPEYIGRSKKVEDFIKNGQDVSRIEITLKNSPKVHDIENINAHDETIKITRIITRSKRRSDYLINDGQVSENTVKTLVTQLNIQLDNLCQFLSQERVEEFARLKSVKLLMETIRSIDASLLDVLEELRELQVSEQSLQKDLDFKKSKIAHLRQESDKLRKSVESLRDFQKKKSEIESHSQLLPYVKVKDHKEKLNTYKEEYERAKANLKALLKDKKPFANTKKTLEGRVEELTDKCSFKNAEFVKAKEKINEIFEELNTIRDEVIKKKKIQNEYYRGRTKKLQATIISTNQDLVRNREMLKQTQLPERSVFEDIDTKRKEIINKEGELRDLISEIDAKANAVNHEMRTIHVQAESKTKSLNTTDKIGILNQDQDLKEVRDAVLLIRDHSEMKDKILEPPIITVSAINSQFAAYLAQCVDYNTSKALTVVDSDAYKLFSNSILDKFKVNLRELSNIDIRPPVPIETVKDFGFEGYLSDFITGDNRVMKMLCQINKIHTIPVSRRELTPAQIKRLITPASNGKILFKRIIHGNRLVDIKQSAYGNKQVFPTDVSIKQTNFYQGSIMSNEQKNRIENEISSLKNEHNNRKSKLDALSNQKSIYRHELSELASKNDDINRKAHELNEIRKKYTMRKSTIETLEEKLDQLKREARKDVSQKIKDIDDQIQQLLLKQTQLLSKMVSSMEDLKKCQKELVSSQILQFEAQNMDISMNDVIGFFNEREADLKHQYEHKKRFVKEMRDTPEFQSWMQEIRRYDEDTKEKLNKVAEKYEKEGNFNLSFIQDVLNKLESEVAMVNHDESAITILDQVTTELRELEQAVPQQTKDLGTINAKLKEDHAILEPKLDDIVSKISAKFARLFNNVGSAGAVHLEKPKDYSEWKIEIMVKFRDNAPLKKLDSHTQSGGERAVSTVLYMIALQEFTSAPFRVVDEINQGMDSRNERIVHKAMVENACAENTSQYFLITPKLLTGLYYHEKMRVHCVMAGSWIPNPSENPRMIHFGETSNYSFE</sequence>
<evidence type="ECO:0000256" key="9">
    <source>
        <dbReference type="ARBA" id="ARBA00023242"/>
    </source>
</evidence>
<evidence type="ECO:0000256" key="1">
    <source>
        <dbReference type="ARBA" id="ARBA00004123"/>
    </source>
</evidence>
<dbReference type="Pfam" id="PF02463">
    <property type="entry name" value="SMC_N"/>
    <property type="match status" value="1"/>
</dbReference>
<gene>
    <name evidence="12" type="ORF">VIN7_9829</name>
</gene>
<evidence type="ECO:0000256" key="4">
    <source>
        <dbReference type="ARBA" id="ARBA00018687"/>
    </source>
</evidence>
<evidence type="ECO:0000256" key="6">
    <source>
        <dbReference type="ARBA" id="ARBA00022741"/>
    </source>
</evidence>
<evidence type="ECO:0000259" key="11">
    <source>
        <dbReference type="Pfam" id="PF02463"/>
    </source>
</evidence>
<evidence type="ECO:0000313" key="12">
    <source>
        <dbReference type="EMBL" id="EHN00304.1"/>
    </source>
</evidence>
<evidence type="ECO:0000256" key="10">
    <source>
        <dbReference type="SAM" id="Coils"/>
    </source>
</evidence>
<feature type="domain" description="RecF/RecN/SMC N-terminal" evidence="11">
    <location>
        <begin position="42"/>
        <end position="1049"/>
    </location>
</feature>
<keyword evidence="7" id="KW-0067">ATP-binding</keyword>
<feature type="coiled-coil region" evidence="10">
    <location>
        <begin position="222"/>
        <end position="249"/>
    </location>
</feature>
<name>H0H0V4_SACCK</name>
<keyword evidence="13" id="KW-1185">Reference proteome</keyword>
<comment type="similarity">
    <text evidence="3">Belongs to the SMC family. SMC5 subfamily.</text>
</comment>
<keyword evidence="6" id="KW-0547">Nucleotide-binding</keyword>
<comment type="subcellular location">
    <subcellularLocation>
        <location evidence="2">Chromosome</location>
    </subcellularLocation>
    <subcellularLocation>
        <location evidence="1">Nucleus</location>
    </subcellularLocation>
</comment>
<dbReference type="CDD" id="cd22879">
    <property type="entry name" value="Smc5_CC_C"/>
    <property type="match status" value="1"/>
</dbReference>
<evidence type="ECO:0000256" key="3">
    <source>
        <dbReference type="ARBA" id="ARBA00010171"/>
    </source>
</evidence>
<evidence type="ECO:0000256" key="7">
    <source>
        <dbReference type="ARBA" id="ARBA00022840"/>
    </source>
</evidence>
<dbReference type="PANTHER" id="PTHR45916">
    <property type="entry name" value="STRUCTURAL MAINTENANCE OF CHROMOSOMES PROTEIN 5"/>
    <property type="match status" value="1"/>
</dbReference>
<dbReference type="PANTHER" id="PTHR45916:SF1">
    <property type="entry name" value="STRUCTURAL MAINTENANCE OF CHROMOSOMES PROTEIN 5"/>
    <property type="match status" value="1"/>
</dbReference>